<name>A0A1G7BEV1_9RHOB</name>
<keyword evidence="8" id="KW-1185">Reference proteome</keyword>
<proteinExistence type="predicted"/>
<dbReference type="SUPFAM" id="SSF46626">
    <property type="entry name" value="Cytochrome c"/>
    <property type="match status" value="1"/>
</dbReference>
<dbReference type="AlphaFoldDB" id="A0A1G7BEV1"/>
<keyword evidence="1 4" id="KW-0349">Heme</keyword>
<keyword evidence="2 4" id="KW-0479">Metal-binding</keyword>
<feature type="domain" description="Cytochrome c" evidence="6">
    <location>
        <begin position="21"/>
        <end position="132"/>
    </location>
</feature>
<dbReference type="PROSITE" id="PS51007">
    <property type="entry name" value="CYTC"/>
    <property type="match status" value="1"/>
</dbReference>
<dbReference type="GO" id="GO:0020037">
    <property type="term" value="F:heme binding"/>
    <property type="evidence" value="ECO:0007669"/>
    <property type="project" value="InterPro"/>
</dbReference>
<evidence type="ECO:0000256" key="3">
    <source>
        <dbReference type="ARBA" id="ARBA00023004"/>
    </source>
</evidence>
<dbReference type="InterPro" id="IPR036909">
    <property type="entry name" value="Cyt_c-like_dom_sf"/>
</dbReference>
<evidence type="ECO:0000313" key="8">
    <source>
        <dbReference type="Proteomes" id="UP000198994"/>
    </source>
</evidence>
<keyword evidence="3 4" id="KW-0408">Iron</keyword>
<sequence>MRSLIRLALVAALAATGAEAQDADIGRSLFHTHCATCHGLEGRGDGPMAGVLIVKPVNLTELTAANAGVFPLERVVKRIDGRDPLVSHGSPMPVYGDYFEGTFDRPIKTPAGQPILTSEPVVDLVAYLLEIQRQE</sequence>
<accession>A0A1G7BEV1</accession>
<dbReference type="GO" id="GO:0046872">
    <property type="term" value="F:metal ion binding"/>
    <property type="evidence" value="ECO:0007669"/>
    <property type="project" value="UniProtKB-KW"/>
</dbReference>
<feature type="signal peptide" evidence="5">
    <location>
        <begin position="1"/>
        <end position="20"/>
    </location>
</feature>
<dbReference type="Proteomes" id="UP000198994">
    <property type="component" value="Unassembled WGS sequence"/>
</dbReference>
<evidence type="ECO:0000256" key="2">
    <source>
        <dbReference type="ARBA" id="ARBA00022723"/>
    </source>
</evidence>
<evidence type="ECO:0000313" key="7">
    <source>
        <dbReference type="EMBL" id="SDE25497.1"/>
    </source>
</evidence>
<dbReference type="OrthoDB" id="335174at2"/>
<evidence type="ECO:0000259" key="6">
    <source>
        <dbReference type="PROSITE" id="PS51007"/>
    </source>
</evidence>
<dbReference type="EMBL" id="FNAV01000002">
    <property type="protein sequence ID" value="SDE25497.1"/>
    <property type="molecule type" value="Genomic_DNA"/>
</dbReference>
<feature type="chain" id="PRO_5011500622" evidence="5">
    <location>
        <begin position="21"/>
        <end position="135"/>
    </location>
</feature>
<gene>
    <name evidence="7" type="ORF">SAMN04488105_102127</name>
</gene>
<evidence type="ECO:0000256" key="5">
    <source>
        <dbReference type="SAM" id="SignalP"/>
    </source>
</evidence>
<organism evidence="7 8">
    <name type="scientific">Salipiger thiooxidans</name>
    <dbReference type="NCBI Taxonomy" id="282683"/>
    <lineage>
        <taxon>Bacteria</taxon>
        <taxon>Pseudomonadati</taxon>
        <taxon>Pseudomonadota</taxon>
        <taxon>Alphaproteobacteria</taxon>
        <taxon>Rhodobacterales</taxon>
        <taxon>Roseobacteraceae</taxon>
        <taxon>Salipiger</taxon>
    </lineage>
</organism>
<keyword evidence="5" id="KW-0732">Signal</keyword>
<reference evidence="8" key="1">
    <citation type="submission" date="2016-10" db="EMBL/GenBank/DDBJ databases">
        <authorList>
            <person name="Varghese N."/>
            <person name="Submissions S."/>
        </authorList>
    </citation>
    <scope>NUCLEOTIDE SEQUENCE [LARGE SCALE GENOMIC DNA]</scope>
    <source>
        <strain evidence="8">DSM 10146</strain>
    </source>
</reference>
<dbReference type="GO" id="GO:0009055">
    <property type="term" value="F:electron transfer activity"/>
    <property type="evidence" value="ECO:0007669"/>
    <property type="project" value="InterPro"/>
</dbReference>
<protein>
    <submittedName>
        <fullName evidence="7">Cytochrome c</fullName>
    </submittedName>
</protein>
<dbReference type="Pfam" id="PF00034">
    <property type="entry name" value="Cytochrom_C"/>
    <property type="match status" value="1"/>
</dbReference>
<evidence type="ECO:0000256" key="4">
    <source>
        <dbReference type="PROSITE-ProRule" id="PRU00433"/>
    </source>
</evidence>
<dbReference type="RefSeq" id="WP_089955153.1">
    <property type="nucleotide sequence ID" value="NZ_FNAV01000002.1"/>
</dbReference>
<evidence type="ECO:0000256" key="1">
    <source>
        <dbReference type="ARBA" id="ARBA00022617"/>
    </source>
</evidence>
<dbReference type="STRING" id="282683.SAMN04488105_102127"/>
<dbReference type="InterPro" id="IPR009056">
    <property type="entry name" value="Cyt_c-like_dom"/>
</dbReference>
<dbReference type="Gene3D" id="1.10.760.10">
    <property type="entry name" value="Cytochrome c-like domain"/>
    <property type="match status" value="1"/>
</dbReference>